<evidence type="ECO:0000313" key="2">
    <source>
        <dbReference type="EMBL" id="AUW43949.1"/>
    </source>
</evidence>
<evidence type="ECO:0000313" key="3">
    <source>
        <dbReference type="Proteomes" id="UP000238523"/>
    </source>
</evidence>
<gene>
    <name evidence="2" type="ORF">CUJ84_Chr003618</name>
</gene>
<accession>A0A2K9Z6U3</accession>
<dbReference type="Proteomes" id="UP000238523">
    <property type="component" value="Chromosome"/>
</dbReference>
<name>A0A2K9Z6U3_RHILE</name>
<feature type="region of interest" description="Disordered" evidence="1">
    <location>
        <begin position="1"/>
        <end position="21"/>
    </location>
</feature>
<dbReference type="EMBL" id="CP025012">
    <property type="protein sequence ID" value="AUW43949.1"/>
    <property type="molecule type" value="Genomic_DNA"/>
</dbReference>
<dbReference type="AlphaFoldDB" id="A0A2K9Z6U3"/>
<sequence>MASHYDAQSRGRAAGDAAAPVVRRPQLKGPYHPTFRSNVVRDLACILDLNPDVRTWTNGVTALKVGRASHVADLQMEDADGSLWLLDTFDRKLPRDHAVISEVASTRQCRYRVVDRSEIYDGFRLRNAKDLLRYAGHNVPLGDRVRLLAGLDEHGPLSLADCLRTVRESQPVATVASLVLQGLLELEIDDALIGPETMVRRIRA</sequence>
<protein>
    <submittedName>
        <fullName evidence="2">Uncharacterized protein</fullName>
    </submittedName>
</protein>
<evidence type="ECO:0000256" key="1">
    <source>
        <dbReference type="SAM" id="MobiDB-lite"/>
    </source>
</evidence>
<reference evidence="2 3" key="1">
    <citation type="submission" date="2017-11" db="EMBL/GenBank/DDBJ databases">
        <title>Complete genome of Rhizobium leguminosarum Norway, an ineffective micro-symbiont.</title>
        <authorList>
            <person name="Hoffrichter A."/>
            <person name="Liang J."/>
            <person name="Brachmann A."/>
            <person name="Marin M."/>
        </authorList>
    </citation>
    <scope>NUCLEOTIDE SEQUENCE [LARGE SCALE GENOMIC DNA]</scope>
    <source>
        <strain evidence="2 3">Norway</strain>
    </source>
</reference>
<organism evidence="2 3">
    <name type="scientific">Rhizobium leguminosarum</name>
    <dbReference type="NCBI Taxonomy" id="384"/>
    <lineage>
        <taxon>Bacteria</taxon>
        <taxon>Pseudomonadati</taxon>
        <taxon>Pseudomonadota</taxon>
        <taxon>Alphaproteobacteria</taxon>
        <taxon>Hyphomicrobiales</taxon>
        <taxon>Rhizobiaceae</taxon>
        <taxon>Rhizobium/Agrobacterium group</taxon>
        <taxon>Rhizobium</taxon>
    </lineage>
</organism>
<proteinExistence type="predicted"/>